<keyword evidence="2" id="KW-1185">Reference proteome</keyword>
<dbReference type="EMBL" id="JANZXA010000004">
    <property type="protein sequence ID" value="MCT2399548.1"/>
    <property type="molecule type" value="Genomic_DNA"/>
</dbReference>
<reference evidence="1" key="1">
    <citation type="submission" date="2022-09" db="EMBL/GenBank/DDBJ databases">
        <title>Novosphingobium sp. Nov., a polycyclic aromatic hydrocarbon-degrading bacterium isolated form mangrove sediments in HongKong.</title>
        <authorList>
            <person name="Hu Z."/>
        </authorList>
    </citation>
    <scope>NUCLEOTIDE SEQUENCE</scope>
    <source>
        <strain evidence="1">HK4-1</strain>
    </source>
</reference>
<gene>
    <name evidence="1" type="ORF">NZK81_08300</name>
</gene>
<evidence type="ECO:0000313" key="1">
    <source>
        <dbReference type="EMBL" id="MCT2399548.1"/>
    </source>
</evidence>
<dbReference type="RefSeq" id="WP_260045645.1">
    <property type="nucleotide sequence ID" value="NZ_JANZXA010000004.1"/>
</dbReference>
<evidence type="ECO:0000313" key="2">
    <source>
        <dbReference type="Proteomes" id="UP001165583"/>
    </source>
</evidence>
<dbReference type="Proteomes" id="UP001165583">
    <property type="component" value="Unassembled WGS sequence"/>
</dbReference>
<protein>
    <submittedName>
        <fullName evidence="1">Uncharacterized protein</fullName>
    </submittedName>
</protein>
<accession>A0ABT2I417</accession>
<proteinExistence type="predicted"/>
<comment type="caution">
    <text evidence="1">The sequence shown here is derived from an EMBL/GenBank/DDBJ whole genome shotgun (WGS) entry which is preliminary data.</text>
</comment>
<name>A0ABT2I417_9SPHN</name>
<organism evidence="1 2">
    <name type="scientific">Novosphingobium mangrovi</name>
    <name type="common">ex Huang et al. 2023</name>
    <dbReference type="NCBI Taxonomy" id="2976432"/>
    <lineage>
        <taxon>Bacteria</taxon>
        <taxon>Pseudomonadati</taxon>
        <taxon>Pseudomonadota</taxon>
        <taxon>Alphaproteobacteria</taxon>
        <taxon>Sphingomonadales</taxon>
        <taxon>Sphingomonadaceae</taxon>
        <taxon>Novosphingobium</taxon>
    </lineage>
</organism>
<sequence>MAPTVILHTVRAQAGFRLFAKMTVLRDFFRIVTKMGGCAINTLDAIRNINTVCLIATKSGVTRREDLCIEPVSGSIGEIFYG</sequence>